<dbReference type="PROSITE" id="PS50950">
    <property type="entry name" value="ZF_THAP"/>
    <property type="match status" value="1"/>
</dbReference>
<comment type="cofactor">
    <cofactor evidence="1">
        <name>a divalent metal cation</name>
        <dbReference type="ChEBI" id="CHEBI:60240"/>
    </cofactor>
</comment>
<evidence type="ECO:0000256" key="3">
    <source>
        <dbReference type="ARBA" id="ARBA00022771"/>
    </source>
</evidence>
<keyword evidence="2" id="KW-0479">Metal-binding</keyword>
<reference evidence="8" key="1">
    <citation type="submission" date="2022-11" db="EMBL/GenBank/DDBJ databases">
        <title>Centuries of genome instability and evolution in soft-shell clam transmissible cancer (bioRxiv).</title>
        <authorList>
            <person name="Hart S.F.M."/>
            <person name="Yonemitsu M.A."/>
            <person name="Giersch R.M."/>
            <person name="Beal B.F."/>
            <person name="Arriagada G."/>
            <person name="Davis B.W."/>
            <person name="Ostrander E.A."/>
            <person name="Goff S.P."/>
            <person name="Metzger M.J."/>
        </authorList>
    </citation>
    <scope>NUCLEOTIDE SEQUENCE</scope>
    <source>
        <strain evidence="8">MELC-2E11</strain>
        <tissue evidence="8">Siphon/mantle</tissue>
    </source>
</reference>
<dbReference type="Pfam" id="PF13359">
    <property type="entry name" value="DDE_Tnp_4"/>
    <property type="match status" value="1"/>
</dbReference>
<dbReference type="Pfam" id="PF13613">
    <property type="entry name" value="HTH_Tnp_4"/>
    <property type="match status" value="1"/>
</dbReference>
<dbReference type="SUPFAM" id="SSF57716">
    <property type="entry name" value="Glucocorticoid receptor-like (DNA-binding domain)"/>
    <property type="match status" value="1"/>
</dbReference>
<evidence type="ECO:0000256" key="5">
    <source>
        <dbReference type="ARBA" id="ARBA00023125"/>
    </source>
</evidence>
<accession>A0ABY7DWD5</accession>
<proteinExistence type="predicted"/>
<dbReference type="SMART" id="SM00980">
    <property type="entry name" value="THAP"/>
    <property type="match status" value="1"/>
</dbReference>
<feature type="domain" description="THAP-type" evidence="7">
    <location>
        <begin position="1"/>
        <end position="91"/>
    </location>
</feature>
<dbReference type="Pfam" id="PF05485">
    <property type="entry name" value="THAP"/>
    <property type="match status" value="1"/>
</dbReference>
<keyword evidence="9" id="KW-1185">Reference proteome</keyword>
<evidence type="ECO:0000256" key="1">
    <source>
        <dbReference type="ARBA" id="ARBA00001968"/>
    </source>
</evidence>
<dbReference type="InterPro" id="IPR006612">
    <property type="entry name" value="THAP_Znf"/>
</dbReference>
<dbReference type="InterPro" id="IPR027806">
    <property type="entry name" value="HARBI1_dom"/>
</dbReference>
<organism evidence="8 9">
    <name type="scientific">Mya arenaria</name>
    <name type="common">Soft-shell clam</name>
    <dbReference type="NCBI Taxonomy" id="6604"/>
    <lineage>
        <taxon>Eukaryota</taxon>
        <taxon>Metazoa</taxon>
        <taxon>Spiralia</taxon>
        <taxon>Lophotrochozoa</taxon>
        <taxon>Mollusca</taxon>
        <taxon>Bivalvia</taxon>
        <taxon>Autobranchia</taxon>
        <taxon>Heteroconchia</taxon>
        <taxon>Euheterodonta</taxon>
        <taxon>Imparidentia</taxon>
        <taxon>Neoheterodontei</taxon>
        <taxon>Myida</taxon>
        <taxon>Myoidea</taxon>
        <taxon>Myidae</taxon>
        <taxon>Mya</taxon>
    </lineage>
</organism>
<dbReference type="EMBL" id="CP111015">
    <property type="protein sequence ID" value="WAR01214.1"/>
    <property type="molecule type" value="Genomic_DNA"/>
</dbReference>
<keyword evidence="4" id="KW-0862">Zinc</keyword>
<keyword evidence="5 6" id="KW-0238">DNA-binding</keyword>
<keyword evidence="3 6" id="KW-0863">Zinc-finger</keyword>
<evidence type="ECO:0000259" key="7">
    <source>
        <dbReference type="PROSITE" id="PS50950"/>
    </source>
</evidence>
<protein>
    <recommendedName>
        <fullName evidence="7">THAP-type domain-containing protein</fullName>
    </recommendedName>
</protein>
<evidence type="ECO:0000256" key="6">
    <source>
        <dbReference type="PROSITE-ProRule" id="PRU00309"/>
    </source>
</evidence>
<sequence length="503" mass="57450">MVLKCSIYGCNHRKDREKDLQYYRLPAVITNQGAEWEKLTADRRREWLARINQDFSTKYLTKVRICSTHFISGKKADLHDRLNPDWAPSIGLRGAQILAVPEETPSVSRYNRIKNRTQRRLYSEEIRGDEIDSVIEDFDDVNVNSKFVSTGVQTGITFSFINGMECEINSLRSELESIKKQQTVLFNEEFFVEDDDKVKQLTGINTYAVLMVVFEYLANFLPCSESLSKFEIFIMTLMRLRLNLSSMFIAYLFQVSPSTVSRLFSSTIDAMYERLHPSIYWPARETLEKTMPMQFRKHFGRKCAVIIDSFTRGQNQLSAADIETTRKLANVRIHVERVIGLVRQKYTFLIGVIPIRFLMQKDENDVSTIDKIALICCALINFNDSIVAGHLISIHALPQQSQAVIPSGEAPMQVFAEVKFMLLTVLYLMVFTDAGIIFQYAADWVHVCESLICTAADIENNRAAMWVHASPRPAIQLQWAPSTTPSGFTMTQGLSGFSLSRCE</sequence>
<dbReference type="PANTHER" id="PTHR23080">
    <property type="entry name" value="THAP DOMAIN PROTEIN"/>
    <property type="match status" value="1"/>
</dbReference>
<dbReference type="Proteomes" id="UP001164746">
    <property type="component" value="Chromosome 4"/>
</dbReference>
<name>A0ABY7DWD5_MYAAR</name>
<evidence type="ECO:0000256" key="2">
    <source>
        <dbReference type="ARBA" id="ARBA00022723"/>
    </source>
</evidence>
<dbReference type="InterPro" id="IPR027805">
    <property type="entry name" value="Transposase_HTH_dom"/>
</dbReference>
<evidence type="ECO:0000256" key="4">
    <source>
        <dbReference type="ARBA" id="ARBA00022833"/>
    </source>
</evidence>
<gene>
    <name evidence="8" type="ORF">MAR_007772</name>
</gene>
<evidence type="ECO:0000313" key="9">
    <source>
        <dbReference type="Proteomes" id="UP001164746"/>
    </source>
</evidence>
<feature type="non-terminal residue" evidence="8">
    <location>
        <position position="503"/>
    </location>
</feature>
<evidence type="ECO:0000313" key="8">
    <source>
        <dbReference type="EMBL" id="WAR01214.1"/>
    </source>
</evidence>